<feature type="signal peptide" evidence="2">
    <location>
        <begin position="1"/>
        <end position="27"/>
    </location>
</feature>
<keyword evidence="1" id="KW-0472">Membrane</keyword>
<keyword evidence="2" id="KW-0732">Signal</keyword>
<dbReference type="EMBL" id="UGNV01000002">
    <property type="protein sequence ID" value="STX55452.1"/>
    <property type="molecule type" value="Genomic_DNA"/>
</dbReference>
<evidence type="ECO:0000256" key="2">
    <source>
        <dbReference type="SAM" id="SignalP"/>
    </source>
</evidence>
<name>A0A378JNV4_9GAMM</name>
<feature type="transmembrane region" description="Helical" evidence="1">
    <location>
        <begin position="59"/>
        <end position="80"/>
    </location>
</feature>
<sequence>MKKLALKSIACRFLAAAASLMTTSVQAADWFPTALVGKNTTNKEAMLVFSDLLVKGFKILLFVVCIVSFYQFVMTVSHGIEAAKKSEGGLMAVFSSYAVMSFIYLSISIVCAYFGFTAVTNFSL</sequence>
<keyword evidence="1" id="KW-0812">Transmembrane</keyword>
<organism evidence="3 4">
    <name type="scientific">Legionella beliardensis</name>
    <dbReference type="NCBI Taxonomy" id="91822"/>
    <lineage>
        <taxon>Bacteria</taxon>
        <taxon>Pseudomonadati</taxon>
        <taxon>Pseudomonadota</taxon>
        <taxon>Gammaproteobacteria</taxon>
        <taxon>Legionellales</taxon>
        <taxon>Legionellaceae</taxon>
        <taxon>Legionella</taxon>
    </lineage>
</organism>
<keyword evidence="4" id="KW-1185">Reference proteome</keyword>
<proteinExistence type="predicted"/>
<accession>A0A378JNV4</accession>
<protein>
    <submittedName>
        <fullName evidence="3">Uncharacterized protein</fullName>
    </submittedName>
</protein>
<reference evidence="3 4" key="1">
    <citation type="submission" date="2018-06" db="EMBL/GenBank/DDBJ databases">
        <authorList>
            <consortium name="Pathogen Informatics"/>
            <person name="Doyle S."/>
        </authorList>
    </citation>
    <scope>NUCLEOTIDE SEQUENCE [LARGE SCALE GENOMIC DNA]</scope>
    <source>
        <strain evidence="3 4">NCTC13315</strain>
    </source>
</reference>
<gene>
    <name evidence="3" type="ORF">NCTC13315_02824</name>
</gene>
<keyword evidence="1" id="KW-1133">Transmembrane helix</keyword>
<dbReference type="OrthoDB" id="5651499at2"/>
<dbReference type="AlphaFoldDB" id="A0A378JNV4"/>
<evidence type="ECO:0000313" key="3">
    <source>
        <dbReference type="EMBL" id="STX55452.1"/>
    </source>
</evidence>
<evidence type="ECO:0000313" key="4">
    <source>
        <dbReference type="Proteomes" id="UP000254968"/>
    </source>
</evidence>
<dbReference type="RefSeq" id="WP_115304107.1">
    <property type="nucleotide sequence ID" value="NZ_CAAAHO010000010.1"/>
</dbReference>
<feature type="chain" id="PRO_5016963246" evidence="2">
    <location>
        <begin position="28"/>
        <end position="124"/>
    </location>
</feature>
<feature type="transmembrane region" description="Helical" evidence="1">
    <location>
        <begin position="92"/>
        <end position="116"/>
    </location>
</feature>
<evidence type="ECO:0000256" key="1">
    <source>
        <dbReference type="SAM" id="Phobius"/>
    </source>
</evidence>
<dbReference type="Proteomes" id="UP000254968">
    <property type="component" value="Unassembled WGS sequence"/>
</dbReference>